<dbReference type="PANTHER" id="PTHR13847:SF287">
    <property type="entry name" value="FAD-DEPENDENT OXIDOREDUCTASE DOMAIN-CONTAINING PROTEIN 1"/>
    <property type="match status" value="1"/>
</dbReference>
<dbReference type="PROSITE" id="PS50206">
    <property type="entry name" value="RHODANESE_3"/>
    <property type="match status" value="1"/>
</dbReference>
<dbReference type="EMBL" id="CP042582">
    <property type="protein sequence ID" value="QEX21790.1"/>
    <property type="molecule type" value="Genomic_DNA"/>
</dbReference>
<dbReference type="InterPro" id="IPR006076">
    <property type="entry name" value="FAD-dep_OxRdtase"/>
</dbReference>
<evidence type="ECO:0000313" key="4">
    <source>
        <dbReference type="Proteomes" id="UP000325797"/>
    </source>
</evidence>
<gene>
    <name evidence="3" type="primary">soxB-2</name>
    <name evidence="3" type="ORF">FRZ61_17190</name>
</gene>
<dbReference type="InterPro" id="IPR001763">
    <property type="entry name" value="Rhodanese-like_dom"/>
</dbReference>
<name>A0A5J6MZQ9_9PROT</name>
<dbReference type="SUPFAM" id="SSF54373">
    <property type="entry name" value="FAD-linked reductases, C-terminal domain"/>
    <property type="match status" value="1"/>
</dbReference>
<dbReference type="Gene3D" id="3.50.50.60">
    <property type="entry name" value="FAD/NAD(P)-binding domain"/>
    <property type="match status" value="1"/>
</dbReference>
<dbReference type="PANTHER" id="PTHR13847">
    <property type="entry name" value="SARCOSINE DEHYDROGENASE-RELATED"/>
    <property type="match status" value="1"/>
</dbReference>
<reference evidence="3 4" key="1">
    <citation type="submission" date="2019-08" db="EMBL/GenBank/DDBJ databases">
        <title>Hyperibacter terrae gen. nov., sp. nov. and Hyperibacter viscosus sp. nov., two new members in the family Rhodospirillaceae isolated from the rhizosphere of Hypericum perforatum.</title>
        <authorList>
            <person name="Noviana Z."/>
        </authorList>
    </citation>
    <scope>NUCLEOTIDE SEQUENCE [LARGE SCALE GENOMIC DNA]</scope>
    <source>
        <strain evidence="3 4">R5959</strain>
    </source>
</reference>
<dbReference type="AlphaFoldDB" id="A0A5J6MZQ9"/>
<keyword evidence="4" id="KW-1185">Reference proteome</keyword>
<dbReference type="KEGG" id="hadh:FRZ61_17190"/>
<keyword evidence="1" id="KW-0560">Oxidoreductase</keyword>
<evidence type="ECO:0000259" key="2">
    <source>
        <dbReference type="PROSITE" id="PS50206"/>
    </source>
</evidence>
<dbReference type="SUPFAM" id="SSF51905">
    <property type="entry name" value="FAD/NAD(P)-binding domain"/>
    <property type="match status" value="1"/>
</dbReference>
<dbReference type="Pfam" id="PF01266">
    <property type="entry name" value="DAO"/>
    <property type="match status" value="1"/>
</dbReference>
<dbReference type="GO" id="GO:0016491">
    <property type="term" value="F:oxidoreductase activity"/>
    <property type="evidence" value="ECO:0007669"/>
    <property type="project" value="UniProtKB-KW"/>
</dbReference>
<sequence>MSARKPAASLPAGFDPRSCLSKTGFPMPFGLLKYGLRKTYPAERHFPLARDLKPSYDVVIIGGGGHALATAYYLSRDYGITDVAILEKGYLAGGNTARNTAIIRSNYLTPEGVKFYDTSVKLYQELSQDLDYNILYSERGHFTLAHTDAAIRTSRWRAEVNKHLGVNSELIGPEEIHRICPVLNMSEDVRYPILGALYHPPGSIARHDAVAWGYGRGAARRGVEIHQLTEVTEILQEGGKVKGVVTNRGTVYANKVLQATAGSSSLVAKMAGFRLPIRTIPLQACVSLPVKPFLDQIIVSGSLHVYISQSSRGELVMGGSTDPYGVYSTRSTLDFKEGLLGHMLELLPFLGEMKLNRQWAGMADMTPDFSPVMGLTPLENYYIDSGWGTWGFKATPVCGLTMSYTVANNKPHELIEPFRLSRFEEMKQVGEKGAASVGH</sequence>
<dbReference type="InterPro" id="IPR036188">
    <property type="entry name" value="FAD/NAD-bd_sf"/>
</dbReference>
<evidence type="ECO:0000313" key="3">
    <source>
        <dbReference type="EMBL" id="QEX21790.1"/>
    </source>
</evidence>
<protein>
    <submittedName>
        <fullName evidence="3">Sarcosine oxidase subunit beta</fullName>
    </submittedName>
</protein>
<dbReference type="Proteomes" id="UP000325797">
    <property type="component" value="Chromosome"/>
</dbReference>
<accession>A0A5J6MZQ9</accession>
<organism evidence="3 4">
    <name type="scientific">Hypericibacter adhaerens</name>
    <dbReference type="NCBI Taxonomy" id="2602016"/>
    <lineage>
        <taxon>Bacteria</taxon>
        <taxon>Pseudomonadati</taxon>
        <taxon>Pseudomonadota</taxon>
        <taxon>Alphaproteobacteria</taxon>
        <taxon>Rhodospirillales</taxon>
        <taxon>Dongiaceae</taxon>
        <taxon>Hypericibacter</taxon>
    </lineage>
</organism>
<dbReference type="Gene3D" id="3.30.9.10">
    <property type="entry name" value="D-Amino Acid Oxidase, subunit A, domain 2"/>
    <property type="match status" value="1"/>
</dbReference>
<evidence type="ECO:0000256" key="1">
    <source>
        <dbReference type="ARBA" id="ARBA00023002"/>
    </source>
</evidence>
<dbReference type="GO" id="GO:0005737">
    <property type="term" value="C:cytoplasm"/>
    <property type="evidence" value="ECO:0007669"/>
    <property type="project" value="TreeGrafter"/>
</dbReference>
<feature type="domain" description="Rhodanese" evidence="2">
    <location>
        <begin position="58"/>
        <end position="102"/>
    </location>
</feature>
<proteinExistence type="predicted"/>